<evidence type="ECO:0000313" key="10">
    <source>
        <dbReference type="Proteomes" id="UP000192247"/>
    </source>
</evidence>
<dbReference type="Proteomes" id="UP000192247">
    <property type="component" value="Unassembled WGS sequence"/>
</dbReference>
<keyword evidence="3 6" id="KW-0862">Zinc</keyword>
<dbReference type="GO" id="GO:0000978">
    <property type="term" value="F:RNA polymerase II cis-regulatory region sequence-specific DNA binding"/>
    <property type="evidence" value="ECO:0007669"/>
    <property type="project" value="TreeGrafter"/>
</dbReference>
<dbReference type="FunCoup" id="A0A1V9XS27">
    <property type="interactions" value="159"/>
</dbReference>
<dbReference type="InterPro" id="IPR005173">
    <property type="entry name" value="DMA"/>
</dbReference>
<reference evidence="9 10" key="1">
    <citation type="journal article" date="2017" name="Gigascience">
        <title>Draft genome of the honey bee ectoparasitic mite, Tropilaelaps mercedesae, is shaped by the parasitic life history.</title>
        <authorList>
            <person name="Dong X."/>
            <person name="Armstrong S.D."/>
            <person name="Xia D."/>
            <person name="Makepeace B.L."/>
            <person name="Darby A.C."/>
            <person name="Kadowaki T."/>
        </authorList>
    </citation>
    <scope>NUCLEOTIDE SEQUENCE [LARGE SCALE GENOMIC DNA]</scope>
    <source>
        <strain evidence="9">Wuxi-XJTLU</strain>
    </source>
</reference>
<organism evidence="9 10">
    <name type="scientific">Tropilaelaps mercedesae</name>
    <dbReference type="NCBI Taxonomy" id="418985"/>
    <lineage>
        <taxon>Eukaryota</taxon>
        <taxon>Metazoa</taxon>
        <taxon>Ecdysozoa</taxon>
        <taxon>Arthropoda</taxon>
        <taxon>Chelicerata</taxon>
        <taxon>Arachnida</taxon>
        <taxon>Acari</taxon>
        <taxon>Parasitiformes</taxon>
        <taxon>Mesostigmata</taxon>
        <taxon>Gamasina</taxon>
        <taxon>Dermanyssoidea</taxon>
        <taxon>Laelapidae</taxon>
        <taxon>Tropilaelaps</taxon>
    </lineage>
</organism>
<name>A0A1V9XS27_9ACAR</name>
<dbReference type="GO" id="GO:0046872">
    <property type="term" value="F:metal ion binding"/>
    <property type="evidence" value="ECO:0007669"/>
    <property type="project" value="UniProtKB-KW"/>
</dbReference>
<dbReference type="SUPFAM" id="SSF82927">
    <property type="entry name" value="Cysteine-rich DNA binding domain, (DM domain)"/>
    <property type="match status" value="1"/>
</dbReference>
<feature type="domain" description="DM" evidence="8">
    <location>
        <begin position="26"/>
        <end position="73"/>
    </location>
</feature>
<dbReference type="FunFam" id="4.10.1040.10:FF:000001">
    <property type="entry name" value="doublesex- and mab-3-related transcription factor 1"/>
    <property type="match status" value="1"/>
</dbReference>
<dbReference type="PROSITE" id="PS40000">
    <property type="entry name" value="DM_1"/>
    <property type="match status" value="1"/>
</dbReference>
<evidence type="ECO:0000313" key="9">
    <source>
        <dbReference type="EMBL" id="OQR76285.1"/>
    </source>
</evidence>
<feature type="region of interest" description="Disordered" evidence="7">
    <location>
        <begin position="114"/>
        <end position="207"/>
    </location>
</feature>
<comment type="subcellular location">
    <subcellularLocation>
        <location evidence="6">Nucleus</location>
    </subcellularLocation>
</comment>
<protein>
    <submittedName>
        <fullName evidence="9">Doublesex-and mab-3-related transcription factor A2-like</fullName>
    </submittedName>
</protein>
<evidence type="ECO:0000259" key="8">
    <source>
        <dbReference type="PROSITE" id="PS50809"/>
    </source>
</evidence>
<feature type="compositionally biased region" description="Basic and acidic residues" evidence="7">
    <location>
        <begin position="1"/>
        <end position="11"/>
    </location>
</feature>
<accession>A0A1V9XS27</accession>
<dbReference type="GO" id="GO:0005634">
    <property type="term" value="C:nucleus"/>
    <property type="evidence" value="ECO:0007669"/>
    <property type="project" value="UniProtKB-SubCell"/>
</dbReference>
<evidence type="ECO:0000256" key="1">
    <source>
        <dbReference type="ARBA" id="ARBA00006834"/>
    </source>
</evidence>
<gene>
    <name evidence="9" type="ORF">BIW11_07872</name>
</gene>
<keyword evidence="10" id="KW-1185">Reference proteome</keyword>
<feature type="compositionally biased region" description="Polar residues" evidence="7">
    <location>
        <begin position="145"/>
        <end position="154"/>
    </location>
</feature>
<dbReference type="STRING" id="418985.A0A1V9XS27"/>
<dbReference type="SMART" id="SM00301">
    <property type="entry name" value="DM"/>
    <property type="match status" value="1"/>
</dbReference>
<evidence type="ECO:0000256" key="4">
    <source>
        <dbReference type="ARBA" id="ARBA00023125"/>
    </source>
</evidence>
<feature type="region of interest" description="Disordered" evidence="7">
    <location>
        <begin position="327"/>
        <end position="354"/>
    </location>
</feature>
<dbReference type="InterPro" id="IPR001275">
    <property type="entry name" value="DM_DNA-bd"/>
</dbReference>
<dbReference type="GO" id="GO:0007548">
    <property type="term" value="P:sex differentiation"/>
    <property type="evidence" value="ECO:0007669"/>
    <property type="project" value="TreeGrafter"/>
</dbReference>
<evidence type="ECO:0000256" key="2">
    <source>
        <dbReference type="ARBA" id="ARBA00022723"/>
    </source>
</evidence>
<dbReference type="PANTHER" id="PTHR12322">
    <property type="entry name" value="DOUBLESEX AND MAB-3 RELATED TRANSCRIPTION FACTOR DMRT"/>
    <property type="match status" value="1"/>
</dbReference>
<dbReference type="InterPro" id="IPR036407">
    <property type="entry name" value="DM_DNA-bd_sf"/>
</dbReference>
<dbReference type="EMBL" id="MNPL01005032">
    <property type="protein sequence ID" value="OQR76285.1"/>
    <property type="molecule type" value="Genomic_DNA"/>
</dbReference>
<keyword evidence="5 6" id="KW-0539">Nucleus</keyword>
<dbReference type="InterPro" id="IPR026607">
    <property type="entry name" value="DMRT"/>
</dbReference>
<evidence type="ECO:0000256" key="6">
    <source>
        <dbReference type="PROSITE-ProRule" id="PRU00070"/>
    </source>
</evidence>
<feature type="DNA-binding region" description="DM" evidence="6">
    <location>
        <begin position="26"/>
        <end position="73"/>
    </location>
</feature>
<dbReference type="InParanoid" id="A0A1V9XS27"/>
<sequence>MSDCPLVRDNEATTPPGEKGVRRPKCARCRNHGVISWLKGHSRHCQFRDCACAKCNLIAERQRIMAAQVALKRQQAAEDAIALGLRAVATGSSLEYLPPGPIFGLPLAANAVSAKKAQMQQQRRKHLDEDGDRGEEPSASDSHECNTATATNTNKSEDNESECTVSDSESKRARFSDTQSPPVASSSSPAPPTHVDVDSTTSQGNPGDQLAILQRLFPHQKPTLLQLLLQSFNNDLGKALEYILKCENSLHMSPLLAPDDSQVSATAVGITPASSRSSAFRPLWNPLLPRLDLPPYPLFPVGVGIGVNYPNCPPGCVQCPPSFLPLMTPPSAPSRSSTEEKWTPREELLKRDSE</sequence>
<dbReference type="GO" id="GO:0000981">
    <property type="term" value="F:DNA-binding transcription factor activity, RNA polymerase II-specific"/>
    <property type="evidence" value="ECO:0007669"/>
    <property type="project" value="TreeGrafter"/>
</dbReference>
<dbReference type="Pfam" id="PF00751">
    <property type="entry name" value="DM"/>
    <property type="match status" value="1"/>
</dbReference>
<dbReference type="PANTHER" id="PTHR12322:SF53">
    <property type="entry name" value="DOUBLESEX-MAB RELATED 11E"/>
    <property type="match status" value="1"/>
</dbReference>
<dbReference type="AlphaFoldDB" id="A0A1V9XS27"/>
<proteinExistence type="inferred from homology"/>
<evidence type="ECO:0000256" key="5">
    <source>
        <dbReference type="ARBA" id="ARBA00023242"/>
    </source>
</evidence>
<dbReference type="Gene3D" id="4.10.1040.10">
    <property type="entry name" value="DM DNA-binding domain"/>
    <property type="match status" value="1"/>
</dbReference>
<comment type="similarity">
    <text evidence="1">Belongs to the DMRT family.</text>
</comment>
<evidence type="ECO:0000256" key="3">
    <source>
        <dbReference type="ARBA" id="ARBA00022833"/>
    </source>
</evidence>
<feature type="region of interest" description="Disordered" evidence="7">
    <location>
        <begin position="1"/>
        <end position="22"/>
    </location>
</feature>
<dbReference type="OrthoDB" id="6162476at2759"/>
<keyword evidence="2 6" id="KW-0479">Metal-binding</keyword>
<keyword evidence="4 6" id="KW-0238">DNA-binding</keyword>
<dbReference type="Pfam" id="PF03474">
    <property type="entry name" value="DMA"/>
    <property type="match status" value="1"/>
</dbReference>
<feature type="compositionally biased region" description="Basic and acidic residues" evidence="7">
    <location>
        <begin position="337"/>
        <end position="354"/>
    </location>
</feature>
<evidence type="ECO:0000256" key="7">
    <source>
        <dbReference type="SAM" id="MobiDB-lite"/>
    </source>
</evidence>
<dbReference type="PROSITE" id="PS50809">
    <property type="entry name" value="DM_2"/>
    <property type="match status" value="1"/>
</dbReference>
<comment type="caution">
    <text evidence="9">The sequence shown here is derived from an EMBL/GenBank/DDBJ whole genome shotgun (WGS) entry which is preliminary data.</text>
</comment>